<dbReference type="Proteomes" id="UP000663888">
    <property type="component" value="Unassembled WGS sequence"/>
</dbReference>
<evidence type="ECO:0000313" key="2">
    <source>
        <dbReference type="EMBL" id="CAE6483975.1"/>
    </source>
</evidence>
<comment type="caution">
    <text evidence="2">The sequence shown here is derived from an EMBL/GenBank/DDBJ whole genome shotgun (WGS) entry which is preliminary data.</text>
</comment>
<proteinExistence type="predicted"/>
<evidence type="ECO:0000313" key="3">
    <source>
        <dbReference type="Proteomes" id="UP000663888"/>
    </source>
</evidence>
<organism evidence="2 3">
    <name type="scientific">Rhizoctonia solani</name>
    <dbReference type="NCBI Taxonomy" id="456999"/>
    <lineage>
        <taxon>Eukaryota</taxon>
        <taxon>Fungi</taxon>
        <taxon>Dikarya</taxon>
        <taxon>Basidiomycota</taxon>
        <taxon>Agaricomycotina</taxon>
        <taxon>Agaricomycetes</taxon>
        <taxon>Cantharellales</taxon>
        <taxon>Ceratobasidiaceae</taxon>
        <taxon>Rhizoctonia</taxon>
    </lineage>
</organism>
<dbReference type="EMBL" id="CAJMWX010001362">
    <property type="protein sequence ID" value="CAE6483975.1"/>
    <property type="molecule type" value="Genomic_DNA"/>
</dbReference>
<reference evidence="2" key="1">
    <citation type="submission" date="2021-01" db="EMBL/GenBank/DDBJ databases">
        <authorList>
            <person name="Kaushik A."/>
        </authorList>
    </citation>
    <scope>NUCLEOTIDE SEQUENCE</scope>
    <source>
        <strain evidence="2">AG4-R118</strain>
    </source>
</reference>
<dbReference type="InterPro" id="IPR043708">
    <property type="entry name" value="DUF5648"/>
</dbReference>
<dbReference type="AlphaFoldDB" id="A0A8H3CHW2"/>
<dbReference type="Pfam" id="PF18885">
    <property type="entry name" value="DUF5648"/>
    <property type="match status" value="1"/>
</dbReference>
<gene>
    <name evidence="2" type="ORF">RDB_LOCUS129237</name>
</gene>
<protein>
    <recommendedName>
        <fullName evidence="1">DUF5648 domain-containing protein</fullName>
    </recommendedName>
</protein>
<evidence type="ECO:0000259" key="1">
    <source>
        <dbReference type="Pfam" id="PF18885"/>
    </source>
</evidence>
<feature type="domain" description="DUF5648" evidence="1">
    <location>
        <begin position="5"/>
        <end position="114"/>
    </location>
</feature>
<accession>A0A8H3CHW2</accession>
<name>A0A8H3CHW2_9AGAM</name>
<sequence>MTSRGDDHYYTLNGNDANLRGFGYRDEGVVGLAFAKDQPELSLVGIYRYYNKDTNDHWFTKNYPGMESVANNKGYVLEDKNPSFYLFAYSMGCDTIPVYQWLNNTDHFLTTDGTGELAPMLQYGSGGRLEYQGIVGYVFPSTAEVKGTRVPLYRYYRPVQ</sequence>